<gene>
    <name evidence="1" type="ORF">NPIL_560871</name>
</gene>
<dbReference type="EMBL" id="BMAW01063278">
    <property type="protein sequence ID" value="GFT39477.1"/>
    <property type="molecule type" value="Genomic_DNA"/>
</dbReference>
<evidence type="ECO:0000313" key="1">
    <source>
        <dbReference type="EMBL" id="GFT39477.1"/>
    </source>
</evidence>
<sequence length="111" mass="12595">MTDLDAMPLNGGQMFLLIVLLGIQSRLKEDLRVSPQNYGMVSILRHPVEFFRFTEASPTVPRLIQLKNVIFALQPVSASNHSIFLNIKIKPPQDKFLSTEIQYVNLCNNPI</sequence>
<organism evidence="1 2">
    <name type="scientific">Nephila pilipes</name>
    <name type="common">Giant wood spider</name>
    <name type="synonym">Nephila maculata</name>
    <dbReference type="NCBI Taxonomy" id="299642"/>
    <lineage>
        <taxon>Eukaryota</taxon>
        <taxon>Metazoa</taxon>
        <taxon>Ecdysozoa</taxon>
        <taxon>Arthropoda</taxon>
        <taxon>Chelicerata</taxon>
        <taxon>Arachnida</taxon>
        <taxon>Araneae</taxon>
        <taxon>Araneomorphae</taxon>
        <taxon>Entelegynae</taxon>
        <taxon>Araneoidea</taxon>
        <taxon>Nephilidae</taxon>
        <taxon>Nephila</taxon>
    </lineage>
</organism>
<accession>A0A8X6NZN4</accession>
<proteinExistence type="predicted"/>
<dbReference type="Proteomes" id="UP000887013">
    <property type="component" value="Unassembled WGS sequence"/>
</dbReference>
<evidence type="ECO:0000313" key="2">
    <source>
        <dbReference type="Proteomes" id="UP000887013"/>
    </source>
</evidence>
<comment type="caution">
    <text evidence="1">The sequence shown here is derived from an EMBL/GenBank/DDBJ whole genome shotgun (WGS) entry which is preliminary data.</text>
</comment>
<keyword evidence="2" id="KW-1185">Reference proteome</keyword>
<name>A0A8X6NZN4_NEPPI</name>
<dbReference type="AlphaFoldDB" id="A0A8X6NZN4"/>
<protein>
    <submittedName>
        <fullName evidence="1">Uncharacterized protein</fullName>
    </submittedName>
</protein>
<reference evidence="1" key="1">
    <citation type="submission" date="2020-08" db="EMBL/GenBank/DDBJ databases">
        <title>Multicomponent nature underlies the extraordinary mechanical properties of spider dragline silk.</title>
        <authorList>
            <person name="Kono N."/>
            <person name="Nakamura H."/>
            <person name="Mori M."/>
            <person name="Yoshida Y."/>
            <person name="Ohtoshi R."/>
            <person name="Malay A.D."/>
            <person name="Moran D.A.P."/>
            <person name="Tomita M."/>
            <person name="Numata K."/>
            <person name="Arakawa K."/>
        </authorList>
    </citation>
    <scope>NUCLEOTIDE SEQUENCE</scope>
</reference>